<keyword evidence="1" id="KW-1015">Disulfide bond</keyword>
<comment type="caution">
    <text evidence="1">Lacks conserved residue(s) required for the propagation of feature annotation.</text>
</comment>
<dbReference type="GO" id="GO:0006915">
    <property type="term" value="P:apoptotic process"/>
    <property type="evidence" value="ECO:0007669"/>
    <property type="project" value="InterPro"/>
</dbReference>
<dbReference type="SUPFAM" id="SSF57586">
    <property type="entry name" value="TNF receptor-like"/>
    <property type="match status" value="2"/>
</dbReference>
<feature type="domain" description="TNFR-Cys" evidence="4">
    <location>
        <begin position="55"/>
        <end position="97"/>
    </location>
</feature>
<dbReference type="Gene3D" id="2.10.50.10">
    <property type="entry name" value="Tumor Necrosis Factor Receptor, subunit A, domain 2"/>
    <property type="match status" value="3"/>
</dbReference>
<dbReference type="SMART" id="SM00208">
    <property type="entry name" value="TNFR"/>
    <property type="match status" value="4"/>
</dbReference>
<dbReference type="PANTHER" id="PTHR46838">
    <property type="entry name" value="TUMOR NECROSIS FACTOR RECEPTOR SUPERFAMILY MEMBER 14"/>
    <property type="match status" value="1"/>
</dbReference>
<dbReference type="EMBL" id="DYDO01000011">
    <property type="protein sequence ID" value="DBA16350.1"/>
    <property type="molecule type" value="Genomic_DNA"/>
</dbReference>
<dbReference type="GO" id="GO:0009897">
    <property type="term" value="C:external side of plasma membrane"/>
    <property type="evidence" value="ECO:0007669"/>
    <property type="project" value="TreeGrafter"/>
</dbReference>
<keyword evidence="2" id="KW-1133">Transmembrane helix</keyword>
<dbReference type="GO" id="GO:0004888">
    <property type="term" value="F:transmembrane signaling receptor activity"/>
    <property type="evidence" value="ECO:0007669"/>
    <property type="project" value="InterPro"/>
</dbReference>
<evidence type="ECO:0000259" key="4">
    <source>
        <dbReference type="PROSITE" id="PS50050"/>
    </source>
</evidence>
<feature type="disulfide bond" evidence="1">
    <location>
        <begin position="56"/>
        <end position="71"/>
    </location>
</feature>
<evidence type="ECO:0000313" key="6">
    <source>
        <dbReference type="Proteomes" id="UP001181693"/>
    </source>
</evidence>
<keyword evidence="2" id="KW-0812">Transmembrane</keyword>
<keyword evidence="6" id="KW-1185">Reference proteome</keyword>
<dbReference type="CDD" id="cd00185">
    <property type="entry name" value="TNFRSF"/>
    <property type="match status" value="1"/>
</dbReference>
<feature type="domain" description="TNFR-Cys" evidence="4">
    <location>
        <begin position="98"/>
        <end position="139"/>
    </location>
</feature>
<feature type="repeat" description="TNFR-Cys" evidence="1">
    <location>
        <begin position="98"/>
        <end position="139"/>
    </location>
</feature>
<dbReference type="GO" id="GO:0050829">
    <property type="term" value="P:defense response to Gram-negative bacterium"/>
    <property type="evidence" value="ECO:0007669"/>
    <property type="project" value="TreeGrafter"/>
</dbReference>
<protein>
    <recommendedName>
        <fullName evidence="4">TNFR-Cys domain-containing protein</fullName>
    </recommendedName>
</protein>
<dbReference type="PANTHER" id="PTHR46838:SF1">
    <property type="entry name" value="TUMOR NECROSIS FACTOR RECEPTOR SUPERFAMILY MEMBER 14"/>
    <property type="match status" value="1"/>
</dbReference>
<dbReference type="GO" id="GO:0050830">
    <property type="term" value="P:defense response to Gram-positive bacterium"/>
    <property type="evidence" value="ECO:0007669"/>
    <property type="project" value="TreeGrafter"/>
</dbReference>
<dbReference type="Proteomes" id="UP001181693">
    <property type="component" value="Unassembled WGS sequence"/>
</dbReference>
<dbReference type="InterPro" id="IPR001368">
    <property type="entry name" value="TNFR/NGFR_Cys_rich_reg"/>
</dbReference>
<evidence type="ECO:0000313" key="5">
    <source>
        <dbReference type="EMBL" id="DBA16350.1"/>
    </source>
</evidence>
<sequence>MKLPYILLWVISASVAEICPRGEYQINDVCCPMCPKGTVVKIHCTLQSSSSVCIPCVDGTYMDHPNGVTKCLKCRECDTGAGLLEINKCTYTSDTQCECKPGYYCAGEGSSCDLCIPQTTCNPGQYIKKQGTSRADNVCEKCPDGHYSSGNMSKACTPWTKCSEHGLVETEQGTKIADSVCVDKRKYYSTFISLSFFFVGVLFLLLFWCRYQGSLLKLSQPVQVQDI</sequence>
<dbReference type="AlphaFoldDB" id="A0AAV2ZXY1"/>
<name>A0AAV2ZXY1_PYXAD</name>
<evidence type="ECO:0000256" key="1">
    <source>
        <dbReference type="PROSITE-ProRule" id="PRU00206"/>
    </source>
</evidence>
<dbReference type="GO" id="GO:2000406">
    <property type="term" value="P:positive regulation of T cell migration"/>
    <property type="evidence" value="ECO:0007669"/>
    <property type="project" value="TreeGrafter"/>
</dbReference>
<dbReference type="GO" id="GO:0007165">
    <property type="term" value="P:signal transduction"/>
    <property type="evidence" value="ECO:0007669"/>
    <property type="project" value="InterPro"/>
</dbReference>
<dbReference type="PROSITE" id="PS50050">
    <property type="entry name" value="TNFR_NGFR_2"/>
    <property type="match status" value="2"/>
</dbReference>
<dbReference type="GO" id="GO:0002720">
    <property type="term" value="P:positive regulation of cytokine production involved in immune response"/>
    <property type="evidence" value="ECO:0007669"/>
    <property type="project" value="TreeGrafter"/>
</dbReference>
<dbReference type="Pfam" id="PF00020">
    <property type="entry name" value="TNFR_c6"/>
    <property type="match status" value="3"/>
</dbReference>
<proteinExistence type="predicted"/>
<dbReference type="GO" id="GO:0006955">
    <property type="term" value="P:immune response"/>
    <property type="evidence" value="ECO:0007669"/>
    <property type="project" value="InterPro"/>
</dbReference>
<comment type="caution">
    <text evidence="5">The sequence shown here is derived from an EMBL/GenBank/DDBJ whole genome shotgun (WGS) entry which is preliminary data.</text>
</comment>
<keyword evidence="2" id="KW-0472">Membrane</keyword>
<accession>A0AAV2ZXY1</accession>
<evidence type="ECO:0000256" key="3">
    <source>
        <dbReference type="SAM" id="SignalP"/>
    </source>
</evidence>
<feature type="disulfide bond" evidence="1">
    <location>
        <begin position="121"/>
        <end position="139"/>
    </location>
</feature>
<gene>
    <name evidence="5" type="ORF">GDO54_003751</name>
</gene>
<reference evidence="5" key="1">
    <citation type="thesis" date="2020" institute="ProQuest LLC" country="789 East Eisenhower Parkway, Ann Arbor, MI, USA">
        <title>Comparative Genomics and Chromosome Evolution.</title>
        <authorList>
            <person name="Mudd A.B."/>
        </authorList>
    </citation>
    <scope>NUCLEOTIDE SEQUENCE</scope>
    <source>
        <strain evidence="5">1538</strain>
        <tissue evidence="5">Blood</tissue>
    </source>
</reference>
<feature type="transmembrane region" description="Helical" evidence="2">
    <location>
        <begin position="187"/>
        <end position="209"/>
    </location>
</feature>
<dbReference type="InterPro" id="IPR008063">
    <property type="entry name" value="Fas_rcpt"/>
</dbReference>
<keyword evidence="3" id="KW-0732">Signal</keyword>
<dbReference type="PROSITE" id="PS00652">
    <property type="entry name" value="TNFR_NGFR_1"/>
    <property type="match status" value="1"/>
</dbReference>
<dbReference type="FunFam" id="2.10.50.10:FF:000007">
    <property type="entry name" value="TNF receptor superfamily member 14"/>
    <property type="match status" value="1"/>
</dbReference>
<feature type="signal peptide" evidence="3">
    <location>
        <begin position="1"/>
        <end position="16"/>
    </location>
</feature>
<evidence type="ECO:0000256" key="2">
    <source>
        <dbReference type="SAM" id="Phobius"/>
    </source>
</evidence>
<dbReference type="SMART" id="SM01411">
    <property type="entry name" value="Ephrin_rec_like"/>
    <property type="match status" value="2"/>
</dbReference>
<feature type="repeat" description="TNFR-Cys" evidence="1">
    <location>
        <begin position="55"/>
        <end position="97"/>
    </location>
</feature>
<dbReference type="GO" id="GO:0046642">
    <property type="term" value="P:negative regulation of alpha-beta T cell proliferation"/>
    <property type="evidence" value="ECO:0007669"/>
    <property type="project" value="TreeGrafter"/>
</dbReference>
<organism evidence="5 6">
    <name type="scientific">Pyxicephalus adspersus</name>
    <name type="common">African bullfrog</name>
    <dbReference type="NCBI Taxonomy" id="30357"/>
    <lineage>
        <taxon>Eukaryota</taxon>
        <taxon>Metazoa</taxon>
        <taxon>Chordata</taxon>
        <taxon>Craniata</taxon>
        <taxon>Vertebrata</taxon>
        <taxon>Euteleostomi</taxon>
        <taxon>Amphibia</taxon>
        <taxon>Batrachia</taxon>
        <taxon>Anura</taxon>
        <taxon>Neobatrachia</taxon>
        <taxon>Ranoidea</taxon>
        <taxon>Pyxicephalidae</taxon>
        <taxon>Pyxicephalinae</taxon>
        <taxon>Pyxicephalus</taxon>
    </lineage>
</organism>
<feature type="chain" id="PRO_5043438861" description="TNFR-Cys domain-containing protein" evidence="3">
    <location>
        <begin position="17"/>
        <end position="227"/>
    </location>
</feature>
<dbReference type="PRINTS" id="PR01680">
    <property type="entry name" value="TNFACTORR6"/>
</dbReference>